<feature type="region of interest" description="Disordered" evidence="1">
    <location>
        <begin position="1"/>
        <end position="32"/>
    </location>
</feature>
<proteinExistence type="predicted"/>
<accession>A0ABU7E626</accession>
<comment type="caution">
    <text evidence="2">The sequence shown here is derived from an EMBL/GenBank/DDBJ whole genome shotgun (WGS) entry which is preliminary data.</text>
</comment>
<gene>
    <name evidence="2" type="ORF">CHARACLAT_032547</name>
</gene>
<sequence length="268" mass="28885">MSATAAEPSSSAAETESSTSGAAEEPSTSAATAEPLRQHLDQAALHIVGRLDRAFKGDRVLMTLFLQLIQTKASPWKPLHLVNRLGSWAEEWGNYFPQDDLDGLLKDVKPERQRALAEIIPPSTEGQCDTSASSTEGQPDALASSIQGQLSASASFTEGQATLQFHPPMVSSTLQVLPLRVNAMLQDLPLRVSVTSQHLLTSHHHHLQGSIGLHAALQGLAEDPPGVPPSSTMVPSSQRKFPELHRVQGSVTSRQGFQRVLYSPWPTL</sequence>
<feature type="compositionally biased region" description="Polar residues" evidence="1">
    <location>
        <begin position="124"/>
        <end position="137"/>
    </location>
</feature>
<name>A0ABU7E626_9TELE</name>
<feature type="region of interest" description="Disordered" evidence="1">
    <location>
        <begin position="121"/>
        <end position="144"/>
    </location>
</feature>
<evidence type="ECO:0000313" key="3">
    <source>
        <dbReference type="Proteomes" id="UP001352852"/>
    </source>
</evidence>
<organism evidence="2 3">
    <name type="scientific">Characodon lateralis</name>
    <dbReference type="NCBI Taxonomy" id="208331"/>
    <lineage>
        <taxon>Eukaryota</taxon>
        <taxon>Metazoa</taxon>
        <taxon>Chordata</taxon>
        <taxon>Craniata</taxon>
        <taxon>Vertebrata</taxon>
        <taxon>Euteleostomi</taxon>
        <taxon>Actinopterygii</taxon>
        <taxon>Neopterygii</taxon>
        <taxon>Teleostei</taxon>
        <taxon>Neoteleostei</taxon>
        <taxon>Acanthomorphata</taxon>
        <taxon>Ovalentaria</taxon>
        <taxon>Atherinomorphae</taxon>
        <taxon>Cyprinodontiformes</taxon>
        <taxon>Goodeidae</taxon>
        <taxon>Characodon</taxon>
    </lineage>
</organism>
<protein>
    <submittedName>
        <fullName evidence="2">Uncharacterized protein</fullName>
    </submittedName>
</protein>
<dbReference type="Proteomes" id="UP001352852">
    <property type="component" value="Unassembled WGS sequence"/>
</dbReference>
<evidence type="ECO:0000313" key="2">
    <source>
        <dbReference type="EMBL" id="MED6282476.1"/>
    </source>
</evidence>
<keyword evidence="3" id="KW-1185">Reference proteome</keyword>
<dbReference type="EMBL" id="JAHUTJ010046875">
    <property type="protein sequence ID" value="MED6282476.1"/>
    <property type="molecule type" value="Genomic_DNA"/>
</dbReference>
<evidence type="ECO:0000256" key="1">
    <source>
        <dbReference type="SAM" id="MobiDB-lite"/>
    </source>
</evidence>
<reference evidence="2 3" key="1">
    <citation type="submission" date="2021-06" db="EMBL/GenBank/DDBJ databases">
        <authorList>
            <person name="Palmer J.M."/>
        </authorList>
    </citation>
    <scope>NUCLEOTIDE SEQUENCE [LARGE SCALE GENOMIC DNA]</scope>
    <source>
        <strain evidence="2 3">CL_MEX2019</strain>
        <tissue evidence="2">Muscle</tissue>
    </source>
</reference>